<dbReference type="PIRSF" id="PIRSF001492">
    <property type="entry name" value="IPGAM"/>
    <property type="match status" value="1"/>
</dbReference>
<feature type="domain" description="Metalloenzyme" evidence="14">
    <location>
        <begin position="7"/>
        <end position="519"/>
    </location>
</feature>
<dbReference type="GO" id="GO:0004619">
    <property type="term" value="F:phosphoglycerate mutase activity"/>
    <property type="evidence" value="ECO:0007669"/>
    <property type="project" value="UniProtKB-UniRule"/>
</dbReference>
<evidence type="ECO:0000256" key="5">
    <source>
        <dbReference type="ARBA" id="ARBA00022723"/>
    </source>
</evidence>
<evidence type="ECO:0000256" key="2">
    <source>
        <dbReference type="ARBA" id="ARBA00002315"/>
    </source>
</evidence>
<dbReference type="STRING" id="1802424.A2480_00480"/>
<dbReference type="InterPro" id="IPR017850">
    <property type="entry name" value="Alkaline_phosphatase_core_sf"/>
</dbReference>
<dbReference type="InterPro" id="IPR006124">
    <property type="entry name" value="Metalloenzyme"/>
</dbReference>
<comment type="similarity">
    <text evidence="4 9">Belongs to the BPG-independent phosphoglycerate mutase family.</text>
</comment>
<evidence type="ECO:0000256" key="11">
    <source>
        <dbReference type="PIRSR" id="PIRSR001492-1"/>
    </source>
</evidence>
<evidence type="ECO:0000256" key="12">
    <source>
        <dbReference type="PIRSR" id="PIRSR001492-2"/>
    </source>
</evidence>
<keyword evidence="7 9" id="KW-0464">Manganese</keyword>
<feature type="binding site" evidence="9 13">
    <location>
        <position position="465"/>
    </location>
    <ligand>
        <name>Mn(2+)</name>
        <dbReference type="ChEBI" id="CHEBI:29035"/>
        <label>1</label>
    </ligand>
</feature>
<dbReference type="GO" id="GO:0006007">
    <property type="term" value="P:glucose catabolic process"/>
    <property type="evidence" value="ECO:0007669"/>
    <property type="project" value="InterPro"/>
</dbReference>
<dbReference type="PANTHER" id="PTHR31637">
    <property type="entry name" value="2,3-BISPHOSPHOGLYCERATE-INDEPENDENT PHOSPHOGLYCERATE MUTASE"/>
    <property type="match status" value="1"/>
</dbReference>
<dbReference type="Pfam" id="PF06415">
    <property type="entry name" value="iPGM_N"/>
    <property type="match status" value="1"/>
</dbReference>
<evidence type="ECO:0000259" key="15">
    <source>
        <dbReference type="Pfam" id="PF06415"/>
    </source>
</evidence>
<comment type="caution">
    <text evidence="16">The sequence shown here is derived from an EMBL/GenBank/DDBJ whole genome shotgun (WGS) entry which is preliminary data.</text>
</comment>
<dbReference type="InterPro" id="IPR036646">
    <property type="entry name" value="PGAM_B_sf"/>
</dbReference>
<dbReference type="FunFam" id="3.40.1450.10:FF:000002">
    <property type="entry name" value="2,3-bisphosphoglycerate-independent phosphoglycerate mutase"/>
    <property type="match status" value="1"/>
</dbReference>
<dbReference type="UniPathway" id="UPA00109">
    <property type="reaction ID" value="UER00186"/>
</dbReference>
<feature type="binding site" evidence="9 13">
    <location>
        <position position="405"/>
    </location>
    <ligand>
        <name>Mn(2+)</name>
        <dbReference type="ChEBI" id="CHEBI:29035"/>
        <label>1</label>
    </ligand>
</feature>
<feature type="binding site" evidence="9 13">
    <location>
        <position position="447"/>
    </location>
    <ligand>
        <name>Mn(2+)</name>
        <dbReference type="ChEBI" id="CHEBI:29035"/>
        <label>2</label>
    </ligand>
</feature>
<dbReference type="EMBL" id="MGFG01000016">
    <property type="protein sequence ID" value="OGM01142.1"/>
    <property type="molecule type" value="Genomic_DNA"/>
</dbReference>
<feature type="binding site" evidence="9 12">
    <location>
        <begin position="265"/>
        <end position="268"/>
    </location>
    <ligand>
        <name>substrate</name>
    </ligand>
</feature>
<evidence type="ECO:0000256" key="1">
    <source>
        <dbReference type="ARBA" id="ARBA00000370"/>
    </source>
</evidence>
<keyword evidence="8 9" id="KW-0413">Isomerase</keyword>
<protein>
    <recommendedName>
        <fullName evidence="9 10">2,3-bisphosphoglycerate-independent phosphoglycerate mutase</fullName>
        <shortName evidence="9">BPG-independent PGAM</shortName>
        <shortName evidence="9">Phosphoglyceromutase</shortName>
        <shortName evidence="9">iPGM</shortName>
        <ecNumber evidence="9 10">5.4.2.12</ecNumber>
    </recommendedName>
</protein>
<feature type="binding site" evidence="9 13">
    <location>
        <position position="446"/>
    </location>
    <ligand>
        <name>Mn(2+)</name>
        <dbReference type="ChEBI" id="CHEBI:29035"/>
        <label>2</label>
    </ligand>
</feature>
<dbReference type="SUPFAM" id="SSF53649">
    <property type="entry name" value="Alkaline phosphatase-like"/>
    <property type="match status" value="1"/>
</dbReference>
<organism evidence="16 17">
    <name type="scientific">Candidatus Uhrbacteria bacterium RIFOXYC2_FULL_47_19</name>
    <dbReference type="NCBI Taxonomy" id="1802424"/>
    <lineage>
        <taxon>Bacteria</taxon>
        <taxon>Candidatus Uhriibacteriota</taxon>
    </lineage>
</organism>
<evidence type="ECO:0000259" key="14">
    <source>
        <dbReference type="Pfam" id="PF01676"/>
    </source>
</evidence>
<dbReference type="InterPro" id="IPR005995">
    <property type="entry name" value="Pgm_bpd_ind"/>
</dbReference>
<dbReference type="Proteomes" id="UP000176988">
    <property type="component" value="Unassembled WGS sequence"/>
</dbReference>
<evidence type="ECO:0000256" key="13">
    <source>
        <dbReference type="PIRSR" id="PIRSR001492-3"/>
    </source>
</evidence>
<feature type="binding site" evidence="9 13">
    <location>
        <position position="15"/>
    </location>
    <ligand>
        <name>Mn(2+)</name>
        <dbReference type="ChEBI" id="CHEBI:29035"/>
        <label>2</label>
    </ligand>
</feature>
<accession>A0A1F7WE94</accession>
<dbReference type="CDD" id="cd16010">
    <property type="entry name" value="iPGM"/>
    <property type="match status" value="1"/>
</dbReference>
<dbReference type="EC" id="5.4.2.12" evidence="9 10"/>
<dbReference type="GO" id="GO:0006096">
    <property type="term" value="P:glycolytic process"/>
    <property type="evidence" value="ECO:0007669"/>
    <property type="project" value="UniProtKB-UniRule"/>
</dbReference>
<feature type="binding site" evidence="9 12">
    <location>
        <position position="188"/>
    </location>
    <ligand>
        <name>substrate</name>
    </ligand>
</feature>
<dbReference type="Gene3D" id="3.40.1450.10">
    <property type="entry name" value="BPG-independent phosphoglycerate mutase, domain B"/>
    <property type="match status" value="1"/>
</dbReference>
<dbReference type="GO" id="GO:0005829">
    <property type="term" value="C:cytosol"/>
    <property type="evidence" value="ECO:0007669"/>
    <property type="project" value="TreeGrafter"/>
</dbReference>
<name>A0A1F7WE94_9BACT</name>
<feature type="domain" description="BPG-independent PGAM N-terminal" evidence="15">
    <location>
        <begin position="85"/>
        <end position="302"/>
    </location>
</feature>
<evidence type="ECO:0000256" key="7">
    <source>
        <dbReference type="ARBA" id="ARBA00023211"/>
    </source>
</evidence>
<gene>
    <name evidence="9" type="primary">gpmI</name>
    <name evidence="16" type="ORF">A2480_00480</name>
</gene>
<sequence length="529" mass="57531">MADNRPKPVVLLILDGWGVAQSGPGNPIEAATTPYLDEIVSSFPTMTVLASGEAVGLSWGEMGNSEVGHFTIGAGRIFYQTFPRINLSIQNGGFFENEVLLAAAEHVKKSRKTLHIMGILSPGNVHGSDAHIHALLEFAKRQELSNVVVHVFTDGRDTKFNSSVDFIRQLQDKISELGVGRIGSISGRFYAMDRDNRWDRVEKAYNVIVGQSTGNTCNDPVKALEDSYAAEVYDEEFVPTVVVGSDGQPVGPVKDGDAIIFANFRPDRARQITTAFVDPSFSKFDRQQVSELFFGTMAEYEKDLPVRVVFPPEMIDVCLAQVISAAGLKQLHIAETEKYAHVTFFLNGKREEEFPGETRVIIPSPRVSSYDQAPEMSTIKITERILQEIEKGEFDVIISNFANADMVGHTGNFEATKLGCETIDQCVGRIVNTVLPRGGVVVITADHGNGEEVLNLQTGEMDKEHSTNPVPFIVIGEHWRGQAAPGGGEGIGGDLSLMTPVGMLADTAPTILKLLGIEKPEGMTGSPLI</sequence>
<reference evidence="16 17" key="1">
    <citation type="journal article" date="2016" name="Nat. Commun.">
        <title>Thousands of microbial genomes shed light on interconnected biogeochemical processes in an aquifer system.</title>
        <authorList>
            <person name="Anantharaman K."/>
            <person name="Brown C.T."/>
            <person name="Hug L.A."/>
            <person name="Sharon I."/>
            <person name="Castelle C.J."/>
            <person name="Probst A.J."/>
            <person name="Thomas B.C."/>
            <person name="Singh A."/>
            <person name="Wilkins M.J."/>
            <person name="Karaoz U."/>
            <person name="Brodie E.L."/>
            <person name="Williams K.H."/>
            <person name="Hubbard S.S."/>
            <person name="Banfield J.F."/>
        </authorList>
    </citation>
    <scope>NUCLEOTIDE SEQUENCE [LARGE SCALE GENOMIC DNA]</scope>
</reference>
<proteinExistence type="inferred from homology"/>
<comment type="cofactor">
    <cofactor evidence="9">
        <name>Mn(2+)</name>
        <dbReference type="ChEBI" id="CHEBI:29035"/>
    </cofactor>
    <text evidence="9">Binds 2 manganese ions per subunit.</text>
</comment>
<comment type="catalytic activity">
    <reaction evidence="1 9">
        <text>(2R)-2-phosphoglycerate = (2R)-3-phosphoglycerate</text>
        <dbReference type="Rhea" id="RHEA:15901"/>
        <dbReference type="ChEBI" id="CHEBI:58272"/>
        <dbReference type="ChEBI" id="CHEBI:58289"/>
        <dbReference type="EC" id="5.4.2.12"/>
    </reaction>
</comment>
<dbReference type="PANTHER" id="PTHR31637:SF0">
    <property type="entry name" value="2,3-BISPHOSPHOGLYCERATE-INDEPENDENT PHOSPHOGLYCERATE MUTASE"/>
    <property type="match status" value="1"/>
</dbReference>
<feature type="active site" description="Phosphoserine intermediate" evidence="9 11">
    <location>
        <position position="65"/>
    </location>
</feature>
<evidence type="ECO:0000313" key="17">
    <source>
        <dbReference type="Proteomes" id="UP000176988"/>
    </source>
</evidence>
<evidence type="ECO:0000256" key="4">
    <source>
        <dbReference type="ARBA" id="ARBA00008819"/>
    </source>
</evidence>
<dbReference type="InterPro" id="IPR011258">
    <property type="entry name" value="BPG-indep_PGM_N"/>
</dbReference>
<dbReference type="NCBIfam" id="TIGR01307">
    <property type="entry name" value="pgm_bpd_ind"/>
    <property type="match status" value="1"/>
</dbReference>
<dbReference type="Pfam" id="PF01676">
    <property type="entry name" value="Metalloenzyme"/>
    <property type="match status" value="1"/>
</dbReference>
<keyword evidence="5 9" id="KW-0479">Metal-binding</keyword>
<comment type="pathway">
    <text evidence="3 9">Carbohydrate degradation; glycolysis; pyruvate from D-glyceraldehyde 3-phosphate: step 3/5.</text>
</comment>
<evidence type="ECO:0000256" key="6">
    <source>
        <dbReference type="ARBA" id="ARBA00023152"/>
    </source>
</evidence>
<feature type="binding site" evidence="9 12">
    <location>
        <position position="338"/>
    </location>
    <ligand>
        <name>substrate</name>
    </ligand>
</feature>
<evidence type="ECO:0000256" key="8">
    <source>
        <dbReference type="ARBA" id="ARBA00023235"/>
    </source>
</evidence>
<evidence type="ECO:0000256" key="10">
    <source>
        <dbReference type="NCBIfam" id="TIGR01307"/>
    </source>
</evidence>
<comment type="subunit">
    <text evidence="9">Monomer.</text>
</comment>
<feature type="binding site" evidence="9 13">
    <location>
        <position position="409"/>
    </location>
    <ligand>
        <name>Mn(2+)</name>
        <dbReference type="ChEBI" id="CHEBI:29035"/>
        <label>1</label>
    </ligand>
</feature>
<dbReference type="SUPFAM" id="SSF64158">
    <property type="entry name" value="2,3-Bisphosphoglycerate-independent phosphoglycerate mutase, substrate-binding domain"/>
    <property type="match status" value="1"/>
</dbReference>
<keyword evidence="6 9" id="KW-0324">Glycolysis</keyword>
<evidence type="ECO:0000256" key="3">
    <source>
        <dbReference type="ARBA" id="ARBA00004798"/>
    </source>
</evidence>
<dbReference type="GO" id="GO:0030145">
    <property type="term" value="F:manganese ion binding"/>
    <property type="evidence" value="ECO:0007669"/>
    <property type="project" value="UniProtKB-UniRule"/>
</dbReference>
<dbReference type="HAMAP" id="MF_01038">
    <property type="entry name" value="GpmI"/>
    <property type="match status" value="1"/>
</dbReference>
<dbReference type="AlphaFoldDB" id="A0A1F7WE94"/>
<feature type="binding site" evidence="9 12">
    <location>
        <begin position="156"/>
        <end position="157"/>
    </location>
    <ligand>
        <name>substrate</name>
    </ligand>
</feature>
<comment type="function">
    <text evidence="2 9">Catalyzes the interconversion of 2-phosphoglycerate and 3-phosphoglycerate.</text>
</comment>
<dbReference type="Gene3D" id="3.40.720.10">
    <property type="entry name" value="Alkaline Phosphatase, subunit A"/>
    <property type="match status" value="1"/>
</dbReference>
<evidence type="ECO:0000256" key="9">
    <source>
        <dbReference type="HAMAP-Rule" id="MF_01038"/>
    </source>
</evidence>
<feature type="binding site" evidence="9 13">
    <location>
        <position position="65"/>
    </location>
    <ligand>
        <name>Mn(2+)</name>
        <dbReference type="ChEBI" id="CHEBI:29035"/>
        <label>2</label>
    </ligand>
</feature>
<feature type="binding site" evidence="9 12">
    <location>
        <position position="126"/>
    </location>
    <ligand>
        <name>substrate</name>
    </ligand>
</feature>
<feature type="binding site" evidence="9 12">
    <location>
        <position position="194"/>
    </location>
    <ligand>
        <name>substrate</name>
    </ligand>
</feature>
<evidence type="ECO:0000313" key="16">
    <source>
        <dbReference type="EMBL" id="OGM01142.1"/>
    </source>
</evidence>